<sequence>MTILTICITVLMENKLFVRGINIFVQNLCIQNVQCNIGLCLSYK</sequence>
<dbReference type="EMBL" id="GBRH01228253">
    <property type="protein sequence ID" value="JAD69642.1"/>
    <property type="molecule type" value="Transcribed_RNA"/>
</dbReference>
<reference evidence="1" key="2">
    <citation type="journal article" date="2015" name="Data Brief">
        <title>Shoot transcriptome of the giant reed, Arundo donax.</title>
        <authorList>
            <person name="Barrero R.A."/>
            <person name="Guerrero F.D."/>
            <person name="Moolhuijzen P."/>
            <person name="Goolsby J.A."/>
            <person name="Tidwell J."/>
            <person name="Bellgard S.E."/>
            <person name="Bellgard M.I."/>
        </authorList>
    </citation>
    <scope>NUCLEOTIDE SEQUENCE</scope>
    <source>
        <tissue evidence="1">Shoot tissue taken approximately 20 cm above the soil surface</tissue>
    </source>
</reference>
<proteinExistence type="predicted"/>
<organism evidence="1">
    <name type="scientific">Arundo donax</name>
    <name type="common">Giant reed</name>
    <name type="synonym">Donax arundinaceus</name>
    <dbReference type="NCBI Taxonomy" id="35708"/>
    <lineage>
        <taxon>Eukaryota</taxon>
        <taxon>Viridiplantae</taxon>
        <taxon>Streptophyta</taxon>
        <taxon>Embryophyta</taxon>
        <taxon>Tracheophyta</taxon>
        <taxon>Spermatophyta</taxon>
        <taxon>Magnoliopsida</taxon>
        <taxon>Liliopsida</taxon>
        <taxon>Poales</taxon>
        <taxon>Poaceae</taxon>
        <taxon>PACMAD clade</taxon>
        <taxon>Arundinoideae</taxon>
        <taxon>Arundineae</taxon>
        <taxon>Arundo</taxon>
    </lineage>
</organism>
<name>A0A0A9CDT3_ARUDO</name>
<protein>
    <submittedName>
        <fullName evidence="1">Uncharacterized protein</fullName>
    </submittedName>
</protein>
<accession>A0A0A9CDT3</accession>
<reference evidence="1" key="1">
    <citation type="submission" date="2014-09" db="EMBL/GenBank/DDBJ databases">
        <authorList>
            <person name="Magalhaes I.L.F."/>
            <person name="Oliveira U."/>
            <person name="Santos F.R."/>
            <person name="Vidigal T.H.D.A."/>
            <person name="Brescovit A.D."/>
            <person name="Santos A.J."/>
        </authorList>
    </citation>
    <scope>NUCLEOTIDE SEQUENCE</scope>
    <source>
        <tissue evidence="1">Shoot tissue taken approximately 20 cm above the soil surface</tissue>
    </source>
</reference>
<evidence type="ECO:0000313" key="1">
    <source>
        <dbReference type="EMBL" id="JAD69642.1"/>
    </source>
</evidence>
<dbReference type="AlphaFoldDB" id="A0A0A9CDT3"/>